<evidence type="ECO:0000313" key="2">
    <source>
        <dbReference type="EMBL" id="GEL48038.1"/>
    </source>
</evidence>
<keyword evidence="4" id="KW-1185">Reference proteome</keyword>
<organism evidence="2 4">
    <name type="scientific">Cellulomonas hominis</name>
    <dbReference type="NCBI Taxonomy" id="156981"/>
    <lineage>
        <taxon>Bacteria</taxon>
        <taxon>Bacillati</taxon>
        <taxon>Actinomycetota</taxon>
        <taxon>Actinomycetes</taxon>
        <taxon>Micrococcales</taxon>
        <taxon>Cellulomonadaceae</taxon>
        <taxon>Cellulomonas</taxon>
    </lineage>
</organism>
<sequence length="105" mass="11339">MSYEQGEGYGNPGETWSRLGCLGWLFAAGAGFIAGVMGAAFANGALHWNGFWSFIVGVACFVGGASGVARLKRRMTTRNVYWCPQCGVETDPSYRICRSCGRVKE</sequence>
<feature type="transmembrane region" description="Helical" evidence="1">
    <location>
        <begin position="21"/>
        <end position="45"/>
    </location>
</feature>
<feature type="transmembrane region" description="Helical" evidence="1">
    <location>
        <begin position="51"/>
        <end position="69"/>
    </location>
</feature>
<dbReference type="EMBL" id="BJVQ01000059">
    <property type="protein sequence ID" value="GEL48038.1"/>
    <property type="molecule type" value="Genomic_DNA"/>
</dbReference>
<name>A0A511FJL9_9CELL</name>
<accession>A0A511FJL9</accession>
<proteinExistence type="predicted"/>
<protein>
    <submittedName>
        <fullName evidence="2">Uncharacterized protein</fullName>
    </submittedName>
</protein>
<keyword evidence="1" id="KW-1133">Transmembrane helix</keyword>
<keyword evidence="1" id="KW-0472">Membrane</keyword>
<keyword evidence="1" id="KW-0812">Transmembrane</keyword>
<comment type="caution">
    <text evidence="2">The sequence shown here is derived from an EMBL/GenBank/DDBJ whole genome shotgun (WGS) entry which is preliminary data.</text>
</comment>
<gene>
    <name evidence="2" type="ORF">CHO01_31540</name>
    <name evidence="3" type="ORF">HNR08_003522</name>
</gene>
<dbReference type="EMBL" id="JACHDN010000001">
    <property type="protein sequence ID" value="MBB5474786.1"/>
    <property type="molecule type" value="Genomic_DNA"/>
</dbReference>
<evidence type="ECO:0000313" key="4">
    <source>
        <dbReference type="Proteomes" id="UP000321723"/>
    </source>
</evidence>
<reference evidence="3 5" key="2">
    <citation type="submission" date="2020-08" db="EMBL/GenBank/DDBJ databases">
        <title>Sequencing the genomes of 1000 actinobacteria strains.</title>
        <authorList>
            <person name="Klenk H.-P."/>
        </authorList>
    </citation>
    <scope>NUCLEOTIDE SEQUENCE [LARGE SCALE GENOMIC DNA]</scope>
    <source>
        <strain evidence="3 5">DSM 9581</strain>
    </source>
</reference>
<dbReference type="Proteomes" id="UP000321723">
    <property type="component" value="Unassembled WGS sequence"/>
</dbReference>
<dbReference type="RefSeq" id="WP_146839706.1">
    <property type="nucleotide sequence ID" value="NZ_BJVQ01000059.1"/>
</dbReference>
<evidence type="ECO:0000256" key="1">
    <source>
        <dbReference type="SAM" id="Phobius"/>
    </source>
</evidence>
<evidence type="ECO:0000313" key="3">
    <source>
        <dbReference type="EMBL" id="MBB5474786.1"/>
    </source>
</evidence>
<dbReference type="Proteomes" id="UP000564629">
    <property type="component" value="Unassembled WGS sequence"/>
</dbReference>
<evidence type="ECO:0000313" key="5">
    <source>
        <dbReference type="Proteomes" id="UP000564629"/>
    </source>
</evidence>
<dbReference type="OrthoDB" id="4377018at2"/>
<reference evidence="2 4" key="1">
    <citation type="submission" date="2019-07" db="EMBL/GenBank/DDBJ databases">
        <title>Whole genome shotgun sequence of Cellulomonas hominis NBRC 16055.</title>
        <authorList>
            <person name="Hosoyama A."/>
            <person name="Uohara A."/>
            <person name="Ohji S."/>
            <person name="Ichikawa N."/>
        </authorList>
    </citation>
    <scope>NUCLEOTIDE SEQUENCE [LARGE SCALE GENOMIC DNA]</scope>
    <source>
        <strain evidence="2 4">NBRC 16055</strain>
    </source>
</reference>
<dbReference type="AlphaFoldDB" id="A0A511FJL9"/>